<sequence>MPPKSGSLKRKERVQKDAKYKKLRGSFDRFLPSKNVNSTSVLNDSQENVGAIIQTEKTIAHLCYSDDSICTAEKVIKNSTIHFKSTETSVNKVITLKSSAQENIGEIIQTENTIAHLCYSDDSICTKFNLKNDYPTDRYHFDENTKDSNLKRLILKYGSCLPNIQFPYTENENGKSYRFSKHYYFMKLKSGLIVPRNWLCYSVGLDVMYCETCWLFANRLHEKSIQHIDAIKVRCTWDENETIDKSTEQKYSNEAAYWRNVLQRIIKIILSLTSGNTALRGHLHKGKFKEQEYISKGNFMLSVKILAEFDPVINE</sequence>
<dbReference type="OrthoDB" id="6620643at2759"/>
<accession>A0A6G0Y4P9</accession>
<name>A0A6G0Y4P9_APHCR</name>
<gene>
    <name evidence="1" type="ORF">FWK35_00017841</name>
</gene>
<keyword evidence="2" id="KW-1185">Reference proteome</keyword>
<evidence type="ECO:0000313" key="2">
    <source>
        <dbReference type="Proteomes" id="UP000478052"/>
    </source>
</evidence>
<dbReference type="AlphaFoldDB" id="A0A6G0Y4P9"/>
<organism evidence="1 2">
    <name type="scientific">Aphis craccivora</name>
    <name type="common">Cowpea aphid</name>
    <dbReference type="NCBI Taxonomy" id="307492"/>
    <lineage>
        <taxon>Eukaryota</taxon>
        <taxon>Metazoa</taxon>
        <taxon>Ecdysozoa</taxon>
        <taxon>Arthropoda</taxon>
        <taxon>Hexapoda</taxon>
        <taxon>Insecta</taxon>
        <taxon>Pterygota</taxon>
        <taxon>Neoptera</taxon>
        <taxon>Paraneoptera</taxon>
        <taxon>Hemiptera</taxon>
        <taxon>Sternorrhyncha</taxon>
        <taxon>Aphidomorpha</taxon>
        <taxon>Aphidoidea</taxon>
        <taxon>Aphididae</taxon>
        <taxon>Aphidini</taxon>
        <taxon>Aphis</taxon>
        <taxon>Aphis</taxon>
    </lineage>
</organism>
<dbReference type="EMBL" id="VUJU01006289">
    <property type="protein sequence ID" value="KAF0748947.1"/>
    <property type="molecule type" value="Genomic_DNA"/>
</dbReference>
<comment type="caution">
    <text evidence="1">The sequence shown here is derived from an EMBL/GenBank/DDBJ whole genome shotgun (WGS) entry which is preliminary data.</text>
</comment>
<evidence type="ECO:0000313" key="1">
    <source>
        <dbReference type="EMBL" id="KAF0748947.1"/>
    </source>
</evidence>
<protein>
    <submittedName>
        <fullName evidence="1">Zinc finger MYM-type protein 1-like</fullName>
    </submittedName>
</protein>
<reference evidence="1 2" key="1">
    <citation type="submission" date="2019-08" db="EMBL/GenBank/DDBJ databases">
        <title>Whole genome of Aphis craccivora.</title>
        <authorList>
            <person name="Voronova N.V."/>
            <person name="Shulinski R.S."/>
            <person name="Bandarenka Y.V."/>
            <person name="Zhorov D.G."/>
            <person name="Warner D."/>
        </authorList>
    </citation>
    <scope>NUCLEOTIDE SEQUENCE [LARGE SCALE GENOMIC DNA]</scope>
    <source>
        <strain evidence="1">180601</strain>
        <tissue evidence="1">Whole Body</tissue>
    </source>
</reference>
<dbReference type="Proteomes" id="UP000478052">
    <property type="component" value="Unassembled WGS sequence"/>
</dbReference>
<proteinExistence type="predicted"/>